<sequence>MALTILMFYTRRPDFTPDQFRAHMESKYLPIVKEVMGPHLPQTTTLRYIERCGSGFGDRLGATLASKYKNDPNAPVLLVGHPKDLGWDAMVEMSFKDELHLMQGYAATNSTEGQRIRDAEEEFSVPDTMKVVLMNRNAAMAEDMAENADPSQKHIKAYAEWGSGGWGGILTGNVEVSEKYRGSPGSVFAKASLTEPLRAIWKQYASVTQQAGTPGIVQLVHPGRQSPPGAGTRGFFEPAIAPSAIPLNIGNGLLERLLQKVAFGTPREMSVADIEEVIAQFAHAAKLVHDAGFKGIELHAAHGYLLSTFLTAKSNTRTDDYGGTPAKRARIVVDVIRAVRTVVPASFCIGVKINSADVGGNESLEESLEQVGLIAAEGIDFLEISGGSYEKPRMAVGDAATGTEKREAFFLDYAHAVRERYPDLILMVTGGFRSRKGMEDALQSGACDLIGIGRPAAVWPALPKEVLLNEKVDEAAATQKLHKIKLPWLLRVLPIKLVGVGADTMYYAKQIQAMGLGKVPQPPPIY</sequence>
<dbReference type="Gene3D" id="3.20.20.70">
    <property type="entry name" value="Aldolase class I"/>
    <property type="match status" value="1"/>
</dbReference>
<evidence type="ECO:0000259" key="7">
    <source>
        <dbReference type="Pfam" id="PF07110"/>
    </source>
</evidence>
<accession>A0A9P4T847</accession>
<dbReference type="PANTHER" id="PTHR43656:SF2">
    <property type="entry name" value="BINDING OXIDOREDUCTASE, PUTATIVE (AFU_ORTHOLOGUE AFUA_2G08260)-RELATED"/>
    <property type="match status" value="1"/>
</dbReference>
<name>A0A9P4T847_CURKU</name>
<feature type="domain" description="EthD" evidence="7">
    <location>
        <begin position="12"/>
        <end position="124"/>
    </location>
</feature>
<dbReference type="SUPFAM" id="SSF54909">
    <property type="entry name" value="Dimeric alpha+beta barrel"/>
    <property type="match status" value="1"/>
</dbReference>
<evidence type="ECO:0000313" key="8">
    <source>
        <dbReference type="EMBL" id="KAF2996900.1"/>
    </source>
</evidence>
<keyword evidence="9" id="KW-1185">Reference proteome</keyword>
<evidence type="ECO:0000256" key="3">
    <source>
        <dbReference type="ARBA" id="ARBA00022630"/>
    </source>
</evidence>
<keyword evidence="4" id="KW-0288">FMN</keyword>
<feature type="domain" description="NADH:flavin oxidoreductase/NADH oxidase N-terminal" evidence="6">
    <location>
        <begin position="143"/>
        <end position="465"/>
    </location>
</feature>
<dbReference type="InterPro" id="IPR011008">
    <property type="entry name" value="Dimeric_a/b-barrel"/>
</dbReference>
<evidence type="ECO:0000259" key="6">
    <source>
        <dbReference type="Pfam" id="PF00724"/>
    </source>
</evidence>
<proteinExistence type="inferred from homology"/>
<protein>
    <recommendedName>
        <fullName evidence="10">FMN-linked oxidoreductase</fullName>
    </recommendedName>
</protein>
<dbReference type="PANTHER" id="PTHR43656">
    <property type="entry name" value="BINDING OXIDOREDUCTASE, PUTATIVE (AFU_ORTHOLOGUE AFUA_2G08260)-RELATED"/>
    <property type="match status" value="1"/>
</dbReference>
<dbReference type="OrthoDB" id="1663137at2759"/>
<dbReference type="InterPro" id="IPR013785">
    <property type="entry name" value="Aldolase_TIM"/>
</dbReference>
<reference evidence="8" key="1">
    <citation type="submission" date="2019-04" db="EMBL/GenBank/DDBJ databases">
        <title>Sequencing of skin fungus with MAO and IRED activity.</title>
        <authorList>
            <person name="Marsaioli A.J."/>
            <person name="Bonatto J.M.C."/>
            <person name="Reis Junior O."/>
        </authorList>
    </citation>
    <scope>NUCLEOTIDE SEQUENCE</scope>
    <source>
        <strain evidence="8">30M1</strain>
    </source>
</reference>
<evidence type="ECO:0000256" key="5">
    <source>
        <dbReference type="ARBA" id="ARBA00023002"/>
    </source>
</evidence>
<evidence type="ECO:0000313" key="9">
    <source>
        <dbReference type="Proteomes" id="UP000801428"/>
    </source>
</evidence>
<comment type="similarity">
    <text evidence="1">Belongs to the NADH:flavin oxidoreductase/NADH oxidase family.</text>
</comment>
<dbReference type="AlphaFoldDB" id="A0A9P4T847"/>
<gene>
    <name evidence="8" type="ORF">E8E13_005582</name>
</gene>
<dbReference type="EMBL" id="SWKU01000025">
    <property type="protein sequence ID" value="KAF2996900.1"/>
    <property type="molecule type" value="Genomic_DNA"/>
</dbReference>
<dbReference type="GO" id="GO:0010181">
    <property type="term" value="F:FMN binding"/>
    <property type="evidence" value="ECO:0007669"/>
    <property type="project" value="InterPro"/>
</dbReference>
<evidence type="ECO:0008006" key="10">
    <source>
        <dbReference type="Google" id="ProtNLM"/>
    </source>
</evidence>
<comment type="similarity">
    <text evidence="2">Belongs to the tpcK family.</text>
</comment>
<dbReference type="Proteomes" id="UP000801428">
    <property type="component" value="Unassembled WGS sequence"/>
</dbReference>
<keyword evidence="5" id="KW-0560">Oxidoreductase</keyword>
<comment type="caution">
    <text evidence="8">The sequence shown here is derived from an EMBL/GenBank/DDBJ whole genome shotgun (WGS) entry which is preliminary data.</text>
</comment>
<dbReference type="InterPro" id="IPR001155">
    <property type="entry name" value="OxRdtase_FMN_N"/>
</dbReference>
<dbReference type="SUPFAM" id="SSF51395">
    <property type="entry name" value="FMN-linked oxidoreductases"/>
    <property type="match status" value="1"/>
</dbReference>
<evidence type="ECO:0000256" key="4">
    <source>
        <dbReference type="ARBA" id="ARBA00022643"/>
    </source>
</evidence>
<dbReference type="Pfam" id="PF00724">
    <property type="entry name" value="Oxidored_FMN"/>
    <property type="match status" value="1"/>
</dbReference>
<evidence type="ECO:0000256" key="2">
    <source>
        <dbReference type="ARBA" id="ARBA00005986"/>
    </source>
</evidence>
<dbReference type="Gene3D" id="3.30.70.100">
    <property type="match status" value="1"/>
</dbReference>
<keyword evidence="3" id="KW-0285">Flavoprotein</keyword>
<dbReference type="InterPro" id="IPR051799">
    <property type="entry name" value="NADH_flavin_oxidoreductase"/>
</dbReference>
<dbReference type="Pfam" id="PF07110">
    <property type="entry name" value="EthD"/>
    <property type="match status" value="1"/>
</dbReference>
<dbReference type="InterPro" id="IPR009799">
    <property type="entry name" value="EthD_dom"/>
</dbReference>
<dbReference type="GO" id="GO:0016491">
    <property type="term" value="F:oxidoreductase activity"/>
    <property type="evidence" value="ECO:0007669"/>
    <property type="project" value="UniProtKB-KW"/>
</dbReference>
<evidence type="ECO:0000256" key="1">
    <source>
        <dbReference type="ARBA" id="ARBA00005979"/>
    </source>
</evidence>
<organism evidence="8 9">
    <name type="scientific">Curvularia kusanoi</name>
    <name type="common">Cochliobolus kusanoi</name>
    <dbReference type="NCBI Taxonomy" id="90978"/>
    <lineage>
        <taxon>Eukaryota</taxon>
        <taxon>Fungi</taxon>
        <taxon>Dikarya</taxon>
        <taxon>Ascomycota</taxon>
        <taxon>Pezizomycotina</taxon>
        <taxon>Dothideomycetes</taxon>
        <taxon>Pleosporomycetidae</taxon>
        <taxon>Pleosporales</taxon>
        <taxon>Pleosporineae</taxon>
        <taxon>Pleosporaceae</taxon>
        <taxon>Curvularia</taxon>
    </lineage>
</organism>